<evidence type="ECO:0000313" key="2">
    <source>
        <dbReference type="Proteomes" id="UP001302429"/>
    </source>
</evidence>
<organism evidence="1 2">
    <name type="scientific">Alterisphingorhabdus coralli</name>
    <dbReference type="NCBI Taxonomy" id="3071408"/>
    <lineage>
        <taxon>Bacteria</taxon>
        <taxon>Pseudomonadati</taxon>
        <taxon>Pseudomonadota</taxon>
        <taxon>Alphaproteobacteria</taxon>
        <taxon>Sphingomonadales</taxon>
        <taxon>Sphingomonadaceae</taxon>
        <taxon>Alterisphingorhabdus (ex Yan et al. 2024)</taxon>
    </lineage>
</organism>
<protein>
    <submittedName>
        <fullName evidence="1">Uncharacterized protein</fullName>
    </submittedName>
</protein>
<accession>A0AA97F7X9</accession>
<dbReference type="KEGG" id="acoa:RB602_02630"/>
<keyword evidence="2" id="KW-1185">Reference proteome</keyword>
<dbReference type="AlphaFoldDB" id="A0AA97F7X9"/>
<sequence>MRNPGPNWHMTLHGLAILRTATPADIAHRMALELAEVEAMLEIAETQGRVVRAGDKLMLAPLAQLALSADYSRICASLRADPDFVSAVERFEVVNRDLKALMTDWQTRTIVGTTIANDHSDADYDERIIDRLGRFHDRVTALLDQFANLVPRLAVYRDGLLKAIEAAEDGDIAFVSDVGCESYHTLWFDLHEELLRLSGTERVE</sequence>
<gene>
    <name evidence="1" type="ORF">RB602_02630</name>
</gene>
<dbReference type="EMBL" id="CP136594">
    <property type="protein sequence ID" value="WOE75628.1"/>
    <property type="molecule type" value="Genomic_DNA"/>
</dbReference>
<evidence type="ECO:0000313" key="1">
    <source>
        <dbReference type="EMBL" id="WOE75628.1"/>
    </source>
</evidence>
<name>A0AA97F7X9_9SPHN</name>
<dbReference type="Proteomes" id="UP001302429">
    <property type="component" value="Chromosome"/>
</dbReference>
<dbReference type="RefSeq" id="WP_317082698.1">
    <property type="nucleotide sequence ID" value="NZ_CP136594.1"/>
</dbReference>
<reference evidence="1 2" key="1">
    <citation type="submission" date="2023-10" db="EMBL/GenBank/DDBJ databases">
        <title>Complete genome sequence of a Sphingomonadaceae bacterium.</title>
        <authorList>
            <person name="Yan C."/>
        </authorList>
    </citation>
    <scope>NUCLEOTIDE SEQUENCE [LARGE SCALE GENOMIC DNA]</scope>
    <source>
        <strain evidence="1 2">SCSIO 66989</strain>
    </source>
</reference>
<proteinExistence type="predicted"/>